<proteinExistence type="predicted"/>
<dbReference type="EMBL" id="AGNL01049139">
    <property type="protein sequence ID" value="EJK44850.1"/>
    <property type="molecule type" value="Genomic_DNA"/>
</dbReference>
<accession>K0QZY8</accession>
<feature type="non-terminal residue" evidence="3">
    <location>
        <position position="1"/>
    </location>
</feature>
<dbReference type="PANTHER" id="PTHR12197:SF292">
    <property type="entry name" value="SET DOMAIN-CONTAINING PROTEIN"/>
    <property type="match status" value="1"/>
</dbReference>
<evidence type="ECO:0000313" key="3">
    <source>
        <dbReference type="EMBL" id="EJK44850.1"/>
    </source>
</evidence>
<evidence type="ECO:0000256" key="1">
    <source>
        <dbReference type="SAM" id="MobiDB-lite"/>
    </source>
</evidence>
<dbReference type="AlphaFoldDB" id="K0QZY8"/>
<dbReference type="Proteomes" id="UP000266841">
    <property type="component" value="Unassembled WGS sequence"/>
</dbReference>
<feature type="region of interest" description="Disordered" evidence="1">
    <location>
        <begin position="79"/>
        <end position="101"/>
    </location>
</feature>
<feature type="compositionally biased region" description="Polar residues" evidence="1">
    <location>
        <begin position="83"/>
        <end position="94"/>
    </location>
</feature>
<evidence type="ECO:0000259" key="2">
    <source>
        <dbReference type="PROSITE" id="PS50280"/>
    </source>
</evidence>
<organism evidence="3 4">
    <name type="scientific">Thalassiosira oceanica</name>
    <name type="common">Marine diatom</name>
    <dbReference type="NCBI Taxonomy" id="159749"/>
    <lineage>
        <taxon>Eukaryota</taxon>
        <taxon>Sar</taxon>
        <taxon>Stramenopiles</taxon>
        <taxon>Ochrophyta</taxon>
        <taxon>Bacillariophyta</taxon>
        <taxon>Coscinodiscophyceae</taxon>
        <taxon>Thalassiosirophycidae</taxon>
        <taxon>Thalassiosirales</taxon>
        <taxon>Thalassiosiraceae</taxon>
        <taxon>Thalassiosira</taxon>
    </lineage>
</organism>
<dbReference type="InterPro" id="IPR046341">
    <property type="entry name" value="SET_dom_sf"/>
</dbReference>
<dbReference type="PANTHER" id="PTHR12197">
    <property type="entry name" value="HISTONE-LYSINE N-METHYLTRANSFERASE SMYD"/>
    <property type="match status" value="1"/>
</dbReference>
<dbReference type="Gene3D" id="2.170.270.10">
    <property type="entry name" value="SET domain"/>
    <property type="match status" value="1"/>
</dbReference>
<dbReference type="eggNOG" id="ENOG502RSFT">
    <property type="taxonomic scope" value="Eukaryota"/>
</dbReference>
<comment type="caution">
    <text evidence="3">The sequence shown here is derived from an EMBL/GenBank/DDBJ whole genome shotgun (WGS) entry which is preliminary data.</text>
</comment>
<sequence length="586" mass="65695">AIIRADPVAAVEGVPCSREAPPLAPFSDTYASPCPAVSIDITFDSHETMDPFSCFGVDSDDDDDSNAPRNGVGLSLAERFNSKRQNPAPSTSTGLVVERSGSGGSEVASAFRSSYEDQVQRASSLIWRSRPPLYCGPIDLCRTLAEGGNRGYVASQDVPPGTLCMVEEPLVAGWSNAQMGKELGFESVRYLLENQNAREILHCMEELHPRREAVESIFNLETTEIEPIDKVQIVDMMSDMTEDCQIDSLLEYSTRKGITNSDNTNLTARDVKRLLLALRYNGFDSGLYLNFAMFNHSEDPSCTKFRPMEDGAESRRYSEARTVRHVRKGEALTISYLENPREVSHATRRKILWDQHRFDIGDEGQYRKFLDSSFNNNDRGNCIFEAELVADGVFPLSSRDGPIKNHDGDGPLTTNIEKSLDDLEDMLMELKSTPKGNGNSSYFDRTAALELTLWELATVSQSRLENKHHILLSRCRRLHLDAIELFLTECSSTLKDKQLADILLRAMPNIKLLLESQTKRLGSDHPDVARTNQDLANAIQVLLSNSPKRLLALELRGMGTLNDWSRMENRCRLEKKRNRVIVPARR</sequence>
<dbReference type="OMA" id="PEWKDFR"/>
<protein>
    <recommendedName>
        <fullName evidence="2">SET domain-containing protein</fullName>
    </recommendedName>
</protein>
<dbReference type="PROSITE" id="PS50280">
    <property type="entry name" value="SET"/>
    <property type="match status" value="1"/>
</dbReference>
<dbReference type="Pfam" id="PF00856">
    <property type="entry name" value="SET"/>
    <property type="match status" value="1"/>
</dbReference>
<dbReference type="InterPro" id="IPR001214">
    <property type="entry name" value="SET_dom"/>
</dbReference>
<name>K0QZY8_THAOC</name>
<feature type="domain" description="SET" evidence="2">
    <location>
        <begin position="136"/>
        <end position="337"/>
    </location>
</feature>
<dbReference type="OrthoDB" id="1028014at2759"/>
<keyword evidence="4" id="KW-1185">Reference proteome</keyword>
<dbReference type="InterPro" id="IPR050869">
    <property type="entry name" value="H3K4_H4K5_MeTrfase"/>
</dbReference>
<evidence type="ECO:0000313" key="4">
    <source>
        <dbReference type="Proteomes" id="UP000266841"/>
    </source>
</evidence>
<dbReference type="SUPFAM" id="SSF82199">
    <property type="entry name" value="SET domain"/>
    <property type="match status" value="1"/>
</dbReference>
<reference evidence="3 4" key="1">
    <citation type="journal article" date="2012" name="Genome Biol.">
        <title>Genome and low-iron response of an oceanic diatom adapted to chronic iron limitation.</title>
        <authorList>
            <person name="Lommer M."/>
            <person name="Specht M."/>
            <person name="Roy A.S."/>
            <person name="Kraemer L."/>
            <person name="Andreson R."/>
            <person name="Gutowska M.A."/>
            <person name="Wolf J."/>
            <person name="Bergner S.V."/>
            <person name="Schilhabel M.B."/>
            <person name="Klostermeier U.C."/>
            <person name="Beiko R.G."/>
            <person name="Rosenstiel P."/>
            <person name="Hippler M."/>
            <person name="Laroche J."/>
        </authorList>
    </citation>
    <scope>NUCLEOTIDE SEQUENCE [LARGE SCALE GENOMIC DNA]</scope>
    <source>
        <strain evidence="3 4">CCMP1005</strain>
    </source>
</reference>
<gene>
    <name evidence="3" type="ORF">THAOC_36579</name>
</gene>